<accession>A0ABW1R1R1</accession>
<evidence type="ECO:0000313" key="2">
    <source>
        <dbReference type="Proteomes" id="UP001596098"/>
    </source>
</evidence>
<gene>
    <name evidence="1" type="ORF">ACFPWU_12750</name>
</gene>
<evidence type="ECO:0008006" key="3">
    <source>
        <dbReference type="Google" id="ProtNLM"/>
    </source>
</evidence>
<dbReference type="PROSITE" id="PS51257">
    <property type="entry name" value="PROKAR_LIPOPROTEIN"/>
    <property type="match status" value="1"/>
</dbReference>
<organism evidence="1 2">
    <name type="scientific">Nocardioides yefusunii</name>
    <dbReference type="NCBI Taxonomy" id="2500546"/>
    <lineage>
        <taxon>Bacteria</taxon>
        <taxon>Bacillati</taxon>
        <taxon>Actinomycetota</taxon>
        <taxon>Actinomycetes</taxon>
        <taxon>Propionibacteriales</taxon>
        <taxon>Nocardioidaceae</taxon>
        <taxon>Nocardioides</taxon>
    </lineage>
</organism>
<comment type="caution">
    <text evidence="1">The sequence shown here is derived from an EMBL/GenBank/DDBJ whole genome shotgun (WGS) entry which is preliminary data.</text>
</comment>
<proteinExistence type="predicted"/>
<reference evidence="2" key="1">
    <citation type="journal article" date="2019" name="Int. J. Syst. Evol. Microbiol.">
        <title>The Global Catalogue of Microorganisms (GCM) 10K type strain sequencing project: providing services to taxonomists for standard genome sequencing and annotation.</title>
        <authorList>
            <consortium name="The Broad Institute Genomics Platform"/>
            <consortium name="The Broad Institute Genome Sequencing Center for Infectious Disease"/>
            <person name="Wu L."/>
            <person name="Ma J."/>
        </authorList>
    </citation>
    <scope>NUCLEOTIDE SEQUENCE [LARGE SCALE GENOMIC DNA]</scope>
    <source>
        <strain evidence="2">DFY28</strain>
    </source>
</reference>
<sequence length="135" mass="14606">MRFVRPLAACALTAALLTGCSSESETVDPGPQAATVDEYCEAYRPFVDAETISEQDESDIVAGMKTFAAAVGDMVAPVEMSADEVLGLTMWVERVSSLPDDATQRQVEKALTKGVKEIDELRMNQFITFGNSVCF</sequence>
<keyword evidence="2" id="KW-1185">Reference proteome</keyword>
<dbReference type="RefSeq" id="WP_128219231.1">
    <property type="nucleotide sequence ID" value="NZ_CP034929.1"/>
</dbReference>
<protein>
    <recommendedName>
        <fullName evidence="3">Lipoprotein</fullName>
    </recommendedName>
</protein>
<dbReference type="Proteomes" id="UP001596098">
    <property type="component" value="Unassembled WGS sequence"/>
</dbReference>
<evidence type="ECO:0000313" key="1">
    <source>
        <dbReference type="EMBL" id="MFC6154531.1"/>
    </source>
</evidence>
<dbReference type="EMBL" id="JBHSQI010000007">
    <property type="protein sequence ID" value="MFC6154531.1"/>
    <property type="molecule type" value="Genomic_DNA"/>
</dbReference>
<name>A0ABW1R1R1_9ACTN</name>